<keyword evidence="9" id="KW-1185">Reference proteome</keyword>
<evidence type="ECO:0000256" key="3">
    <source>
        <dbReference type="ARBA" id="ARBA00022692"/>
    </source>
</evidence>
<accession>Q4JUS3</accession>
<feature type="region of interest" description="Disordered" evidence="6">
    <location>
        <begin position="1"/>
        <end position="26"/>
    </location>
</feature>
<feature type="transmembrane region" description="Helical" evidence="7">
    <location>
        <begin position="137"/>
        <end position="158"/>
    </location>
</feature>
<evidence type="ECO:0000313" key="9">
    <source>
        <dbReference type="Proteomes" id="UP000000545"/>
    </source>
</evidence>
<sequence length="389" mass="43370">MSVESSPDEHPADERIVPSLGGQVTPTLPSGSYHDEVVREHRWLNTSTWKVIAKRLYFEIFYNALFDKGATLSFFTLLTGLPTLLAFYAITTLVLDQNRNQVTALTDEFIAENIPDNFQSNAQTVVNTVIGSTEQSITMLVISVLFALFSSSAYVRAFSRMANEMYGRREGRSLVRTWAAMWGITLVLVIGLVFIAGAYFLREDIARPLLDKITEPLNWQGFTTFVLEHFLPIWQYVRWPVIFLVAVILIAILYNGAPNVRFGRIRWLTVGSAFALISITIVGLLLQVYLNNFGYVGLYGALGGIIVGLIGLVVSNSLLLLGVKLDAEIARTRELQAGMHSERIIQVPPRSSAAVEGFSQLHGRIEEQAAQLRNESASKEQSKEQSQEH</sequence>
<dbReference type="eggNOG" id="COG1295">
    <property type="taxonomic scope" value="Bacteria"/>
</dbReference>
<dbReference type="PATRIC" id="fig|306537.10.peg.1282"/>
<reference evidence="8 9" key="1">
    <citation type="journal article" date="2005" name="J. Bacteriol.">
        <title>Complete genome sequence and analysis of the multiresistant nosocomial pathogen Corynebacterium jeikeium K411, a lipid-requiring bacterium of the human skin flora.</title>
        <authorList>
            <person name="Tauch A."/>
            <person name="Kaiser O."/>
            <person name="Hain T."/>
            <person name="Goesmann A."/>
            <person name="Weisshaar B."/>
            <person name="Albersmeier A."/>
            <person name="Bekel T."/>
            <person name="Bischoff N."/>
            <person name="Brune I."/>
            <person name="Chakraborty T."/>
            <person name="Kalinowski J."/>
            <person name="Meyer F."/>
            <person name="Rupp O."/>
            <person name="Schneiker S."/>
            <person name="Viehoever P."/>
            <person name="Puehler A."/>
        </authorList>
    </citation>
    <scope>NUCLEOTIDE SEQUENCE [LARGE SCALE GENOMIC DNA]</scope>
    <source>
        <strain evidence="8 9">K411</strain>
    </source>
</reference>
<protein>
    <submittedName>
        <fullName evidence="8">Putative membrane protein</fullName>
    </submittedName>
</protein>
<keyword evidence="4 7" id="KW-1133">Transmembrane helix</keyword>
<feature type="transmembrane region" description="Helical" evidence="7">
    <location>
        <begin position="70"/>
        <end position="90"/>
    </location>
</feature>
<dbReference type="AlphaFoldDB" id="Q4JUS3"/>
<keyword evidence="2" id="KW-1003">Cell membrane</keyword>
<dbReference type="PANTHER" id="PTHR30213">
    <property type="entry name" value="INNER MEMBRANE PROTEIN YHJD"/>
    <property type="match status" value="1"/>
</dbReference>
<dbReference type="HOGENOM" id="CLU_045539_3_1_11"/>
<gene>
    <name evidence="8" type="ordered locus">jk1267</name>
</gene>
<dbReference type="KEGG" id="cjk:jk1267"/>
<evidence type="ECO:0000256" key="7">
    <source>
        <dbReference type="SAM" id="Phobius"/>
    </source>
</evidence>
<evidence type="ECO:0000256" key="2">
    <source>
        <dbReference type="ARBA" id="ARBA00022475"/>
    </source>
</evidence>
<keyword evidence="3 7" id="KW-0812">Transmembrane</keyword>
<proteinExistence type="predicted"/>
<comment type="subcellular location">
    <subcellularLocation>
        <location evidence="1">Cell membrane</location>
        <topology evidence="1">Multi-pass membrane protein</topology>
    </subcellularLocation>
</comment>
<dbReference type="InterPro" id="IPR017039">
    <property type="entry name" value="Virul_fac_BrkB"/>
</dbReference>
<feature type="transmembrane region" description="Helical" evidence="7">
    <location>
        <begin position="296"/>
        <end position="323"/>
    </location>
</feature>
<dbReference type="Proteomes" id="UP000000545">
    <property type="component" value="Chromosome"/>
</dbReference>
<evidence type="ECO:0000256" key="4">
    <source>
        <dbReference type="ARBA" id="ARBA00022989"/>
    </source>
</evidence>
<evidence type="ECO:0000256" key="1">
    <source>
        <dbReference type="ARBA" id="ARBA00004651"/>
    </source>
</evidence>
<dbReference type="RefSeq" id="WP_011273765.1">
    <property type="nucleotide sequence ID" value="NC_007164.1"/>
</dbReference>
<feature type="transmembrane region" description="Helical" evidence="7">
    <location>
        <begin position="236"/>
        <end position="255"/>
    </location>
</feature>
<dbReference type="Pfam" id="PF03631">
    <property type="entry name" value="Virul_fac_BrkB"/>
    <property type="match status" value="1"/>
</dbReference>
<dbReference type="EMBL" id="CR931997">
    <property type="protein sequence ID" value="CAI37434.1"/>
    <property type="molecule type" value="Genomic_DNA"/>
</dbReference>
<evidence type="ECO:0000256" key="5">
    <source>
        <dbReference type="ARBA" id="ARBA00023136"/>
    </source>
</evidence>
<dbReference type="STRING" id="306537.jk1267"/>
<dbReference type="GO" id="GO:0005886">
    <property type="term" value="C:plasma membrane"/>
    <property type="evidence" value="ECO:0007669"/>
    <property type="project" value="UniProtKB-SubCell"/>
</dbReference>
<dbReference type="OrthoDB" id="9781030at2"/>
<evidence type="ECO:0000256" key="6">
    <source>
        <dbReference type="SAM" id="MobiDB-lite"/>
    </source>
</evidence>
<evidence type="ECO:0000313" key="8">
    <source>
        <dbReference type="EMBL" id="CAI37434.1"/>
    </source>
</evidence>
<organism evidence="8 9">
    <name type="scientific">Corynebacterium jeikeium (strain K411)</name>
    <dbReference type="NCBI Taxonomy" id="306537"/>
    <lineage>
        <taxon>Bacteria</taxon>
        <taxon>Bacillati</taxon>
        <taxon>Actinomycetota</taxon>
        <taxon>Actinomycetes</taxon>
        <taxon>Mycobacteriales</taxon>
        <taxon>Corynebacteriaceae</taxon>
        <taxon>Corynebacterium</taxon>
    </lineage>
</organism>
<name>Q4JUS3_CORJK</name>
<keyword evidence="5 7" id="KW-0472">Membrane</keyword>
<feature type="transmembrane region" description="Helical" evidence="7">
    <location>
        <begin position="179"/>
        <end position="201"/>
    </location>
</feature>
<feature type="transmembrane region" description="Helical" evidence="7">
    <location>
        <begin position="267"/>
        <end position="290"/>
    </location>
</feature>
<feature type="compositionally biased region" description="Basic and acidic residues" evidence="6">
    <location>
        <begin position="7"/>
        <end position="16"/>
    </location>
</feature>
<dbReference type="PANTHER" id="PTHR30213:SF0">
    <property type="entry name" value="UPF0761 MEMBRANE PROTEIN YIHY"/>
    <property type="match status" value="1"/>
</dbReference>